<dbReference type="PANTHER" id="PTHR13420:SF7">
    <property type="entry name" value="UPF0235 PROTEIN C15ORF40"/>
    <property type="match status" value="1"/>
</dbReference>
<dbReference type="HAMAP" id="MF_00634">
    <property type="entry name" value="UPF0235"/>
    <property type="match status" value="1"/>
</dbReference>
<dbReference type="AlphaFoldDB" id="A0A6S6QPR3"/>
<evidence type="ECO:0000256" key="1">
    <source>
        <dbReference type="ARBA" id="ARBA00010364"/>
    </source>
</evidence>
<dbReference type="GO" id="GO:0005737">
    <property type="term" value="C:cytoplasm"/>
    <property type="evidence" value="ECO:0007669"/>
    <property type="project" value="TreeGrafter"/>
</dbReference>
<gene>
    <name evidence="3" type="ORF">IZ6_00870</name>
</gene>
<dbReference type="NCBIfam" id="NF002348">
    <property type="entry name" value="PRK01310.1"/>
    <property type="match status" value="1"/>
</dbReference>
<accession>A0A6S6QPR3</accession>
<dbReference type="InterPro" id="IPR003746">
    <property type="entry name" value="DUF167"/>
</dbReference>
<dbReference type="NCBIfam" id="TIGR00251">
    <property type="entry name" value="DUF167 family protein"/>
    <property type="match status" value="1"/>
</dbReference>
<evidence type="ECO:0000313" key="3">
    <source>
        <dbReference type="EMBL" id="BCJ89352.1"/>
    </source>
</evidence>
<dbReference type="RefSeq" id="WP_222876070.1">
    <property type="nucleotide sequence ID" value="NZ_AP023361.1"/>
</dbReference>
<evidence type="ECO:0000313" key="4">
    <source>
        <dbReference type="Proteomes" id="UP000515317"/>
    </source>
</evidence>
<comment type="similarity">
    <text evidence="1 2">Belongs to the UPF0235 family.</text>
</comment>
<dbReference type="KEGG" id="tso:IZ6_00870"/>
<dbReference type="InterPro" id="IPR036591">
    <property type="entry name" value="YggU-like_sf"/>
</dbReference>
<organism evidence="3 4">
    <name type="scientific">Terrihabitans soli</name>
    <dbReference type="NCBI Taxonomy" id="708113"/>
    <lineage>
        <taxon>Bacteria</taxon>
        <taxon>Pseudomonadati</taxon>
        <taxon>Pseudomonadota</taxon>
        <taxon>Alphaproteobacteria</taxon>
        <taxon>Hyphomicrobiales</taxon>
        <taxon>Terrihabitans</taxon>
    </lineage>
</organism>
<reference evidence="3 4" key="1">
    <citation type="submission" date="2020-08" db="EMBL/GenBank/DDBJ databases">
        <title>Genome sequence of Rhizobiales bacterium strain IZ6.</title>
        <authorList>
            <person name="Nakai R."/>
            <person name="Naganuma T."/>
        </authorList>
    </citation>
    <scope>NUCLEOTIDE SEQUENCE [LARGE SCALE GENOMIC DNA]</scope>
    <source>
        <strain evidence="3 4">IZ6</strain>
    </source>
</reference>
<name>A0A6S6QPR3_9HYPH</name>
<keyword evidence="4" id="KW-1185">Reference proteome</keyword>
<dbReference type="Gene3D" id="3.30.1200.10">
    <property type="entry name" value="YggU-like"/>
    <property type="match status" value="1"/>
</dbReference>
<protein>
    <recommendedName>
        <fullName evidence="2">UPF0235 protein IZ6_00870</fullName>
    </recommendedName>
</protein>
<dbReference type="PANTHER" id="PTHR13420">
    <property type="entry name" value="UPF0235 PROTEIN C15ORF40"/>
    <property type="match status" value="1"/>
</dbReference>
<dbReference type="Pfam" id="PF02594">
    <property type="entry name" value="DUF167"/>
    <property type="match status" value="1"/>
</dbReference>
<dbReference type="SMART" id="SM01152">
    <property type="entry name" value="DUF167"/>
    <property type="match status" value="1"/>
</dbReference>
<proteinExistence type="inferred from homology"/>
<dbReference type="Proteomes" id="UP000515317">
    <property type="component" value="Chromosome"/>
</dbReference>
<dbReference type="EMBL" id="AP023361">
    <property type="protein sequence ID" value="BCJ89352.1"/>
    <property type="molecule type" value="Genomic_DNA"/>
</dbReference>
<dbReference type="SUPFAM" id="SSF69786">
    <property type="entry name" value="YggU-like"/>
    <property type="match status" value="1"/>
</dbReference>
<evidence type="ECO:0000256" key="2">
    <source>
        <dbReference type="HAMAP-Rule" id="MF_00634"/>
    </source>
</evidence>
<sequence>MHCGTLTASGLRITVRLTPRGGRDALEGIEALADGREMVKARVRAVPEDGAANAALIGLIAKTLGVAKSHVAIASGHTARVKTLDIAGDGPALQALLLEALKEKGA</sequence>